<dbReference type="OrthoDB" id="31183at2759"/>
<feature type="domain" description="BP28 C-terminal" evidence="8">
    <location>
        <begin position="1310"/>
        <end position="1475"/>
    </location>
</feature>
<evidence type="ECO:0000256" key="1">
    <source>
        <dbReference type="ARBA" id="ARBA00004604"/>
    </source>
</evidence>
<dbReference type="InterPro" id="IPR011989">
    <property type="entry name" value="ARM-like"/>
</dbReference>
<dbReference type="GO" id="GO:0030686">
    <property type="term" value="C:90S preribosome"/>
    <property type="evidence" value="ECO:0007669"/>
    <property type="project" value="TreeGrafter"/>
</dbReference>
<comment type="function">
    <text evidence="7">Involved in nucleolar processing of pre-18S ribosomal RNA.</text>
</comment>
<dbReference type="GO" id="GO:0045943">
    <property type="term" value="P:positive regulation of transcription by RNA polymerase I"/>
    <property type="evidence" value="ECO:0007669"/>
    <property type="project" value="TreeGrafter"/>
</dbReference>
<dbReference type="OMA" id="HVMSVFT"/>
<keyword evidence="9" id="KW-1185">Reference proteome</keyword>
<dbReference type="Gene3D" id="1.25.10.10">
    <property type="entry name" value="Leucine-rich Repeat Variant"/>
    <property type="match status" value="1"/>
</dbReference>
<evidence type="ECO:0000313" key="9">
    <source>
        <dbReference type="Proteomes" id="UP000025227"/>
    </source>
</evidence>
<evidence type="ECO:0000256" key="5">
    <source>
        <dbReference type="ARBA" id="ARBA00023242"/>
    </source>
</evidence>
<dbReference type="GO" id="GO:0032040">
    <property type="term" value="C:small-subunit processome"/>
    <property type="evidence" value="ECO:0007669"/>
    <property type="project" value="TreeGrafter"/>
</dbReference>
<comment type="subcellular location">
    <subcellularLocation>
        <location evidence="1 7">Nucleus</location>
        <location evidence="1 7">Nucleolus</location>
    </subcellularLocation>
</comment>
<dbReference type="GO" id="GO:0034455">
    <property type="term" value="C:t-UTP complex"/>
    <property type="evidence" value="ECO:0007669"/>
    <property type="project" value="TreeGrafter"/>
</dbReference>
<dbReference type="GO" id="GO:0030515">
    <property type="term" value="F:snoRNA binding"/>
    <property type="evidence" value="ECO:0007669"/>
    <property type="project" value="TreeGrafter"/>
</dbReference>
<keyword evidence="6 7" id="KW-0687">Ribonucleoprotein</keyword>
<keyword evidence="3 7" id="KW-0690">Ribosome biogenesis</keyword>
<dbReference type="PANTHER" id="PTHR13457">
    <property type="entry name" value="BAP28"/>
    <property type="match status" value="1"/>
</dbReference>
<dbReference type="Pfam" id="PF08146">
    <property type="entry name" value="BP28CT"/>
    <property type="match status" value="1"/>
</dbReference>
<dbReference type="GO" id="GO:0000462">
    <property type="term" value="P:maturation of SSU-rRNA from tricistronic rRNA transcript (SSU-rRNA, 5.8S rRNA, LSU-rRNA)"/>
    <property type="evidence" value="ECO:0007669"/>
    <property type="project" value="TreeGrafter"/>
</dbReference>
<dbReference type="InterPro" id="IPR012954">
    <property type="entry name" value="BP28_C_dom"/>
</dbReference>
<reference evidence="10" key="1">
    <citation type="submission" date="2020-12" db="UniProtKB">
        <authorList>
            <consortium name="WormBaseParasite"/>
        </authorList>
    </citation>
    <scope>IDENTIFICATION</scope>
    <source>
        <strain evidence="10">MHco3</strain>
    </source>
</reference>
<dbReference type="InterPro" id="IPR022125">
    <property type="entry name" value="U3snoRNP10_N"/>
</dbReference>
<organism evidence="9 10">
    <name type="scientific">Haemonchus contortus</name>
    <name type="common">Barber pole worm</name>
    <dbReference type="NCBI Taxonomy" id="6289"/>
    <lineage>
        <taxon>Eukaryota</taxon>
        <taxon>Metazoa</taxon>
        <taxon>Ecdysozoa</taxon>
        <taxon>Nematoda</taxon>
        <taxon>Chromadorea</taxon>
        <taxon>Rhabditida</taxon>
        <taxon>Rhabditina</taxon>
        <taxon>Rhabditomorpha</taxon>
        <taxon>Strongyloidea</taxon>
        <taxon>Trichostrongylidae</taxon>
        <taxon>Haemonchus</taxon>
    </lineage>
</organism>
<comment type="similarity">
    <text evidence="2 7">Belongs to the HEATR1/UTP10 family.</text>
</comment>
<keyword evidence="5 7" id="KW-0539">Nucleus</keyword>
<evidence type="ECO:0000256" key="4">
    <source>
        <dbReference type="ARBA" id="ARBA00022552"/>
    </source>
</evidence>
<protein>
    <recommendedName>
        <fullName evidence="7">HEAT repeat-containing protein 1</fullName>
    </recommendedName>
</protein>
<name>A0A7I4Y3R3_HAECO</name>
<dbReference type="InterPro" id="IPR016024">
    <property type="entry name" value="ARM-type_fold"/>
</dbReference>
<dbReference type="PANTHER" id="PTHR13457:SF1">
    <property type="entry name" value="HEAT REPEAT-CONTAINING PROTEIN 1"/>
    <property type="match status" value="1"/>
</dbReference>
<dbReference type="InterPro" id="IPR056473">
    <property type="entry name" value="HEAT_Utp10/HEAT1"/>
</dbReference>
<dbReference type="Pfam" id="PF23243">
    <property type="entry name" value="HEAT_HEATR1"/>
    <property type="match status" value="1"/>
</dbReference>
<evidence type="ECO:0000256" key="2">
    <source>
        <dbReference type="ARBA" id="ARBA00010559"/>
    </source>
</evidence>
<accession>A0A7I4Y3R3</accession>
<dbReference type="SMART" id="SM01036">
    <property type="entry name" value="BP28CT"/>
    <property type="match status" value="1"/>
</dbReference>
<dbReference type="InterPro" id="IPR040191">
    <property type="entry name" value="UTP10"/>
</dbReference>
<evidence type="ECO:0000256" key="7">
    <source>
        <dbReference type="RuleBase" id="RU367065"/>
    </source>
</evidence>
<evidence type="ECO:0000313" key="10">
    <source>
        <dbReference type="WBParaSite" id="HCON_00048950-00001"/>
    </source>
</evidence>
<dbReference type="WBParaSite" id="HCON_00048950-00001">
    <property type="protein sequence ID" value="HCON_00048950-00001"/>
    <property type="gene ID" value="HCON_00048950"/>
</dbReference>
<evidence type="ECO:0000259" key="8">
    <source>
        <dbReference type="SMART" id="SM01036"/>
    </source>
</evidence>
<keyword evidence="4 7" id="KW-0698">rRNA processing</keyword>
<dbReference type="Pfam" id="PF12397">
    <property type="entry name" value="U3snoRNP10"/>
    <property type="match status" value="1"/>
</dbReference>
<evidence type="ECO:0000256" key="6">
    <source>
        <dbReference type="ARBA" id="ARBA00023274"/>
    </source>
</evidence>
<dbReference type="Proteomes" id="UP000025227">
    <property type="component" value="Unplaced"/>
</dbReference>
<proteinExistence type="inferred from homology"/>
<sequence>MTSLSSQLQSLRTAVAQHQTVERRHVSLLFTKKEAEVLDRETIYNIGCTGLRKLKQLDPEFLPSNDLFEESRQHFQRSLITNEENIALNEKIEKLLFQLSPYVQHFACQQVLEWLIFKYQIYAYNAESLILTFIPFHETNLFGRLLSILDYNFATSKDWAFLEGFSKKEYPVPFSSIVKSTASSTHSLITRIGDHLNRGIQLVGKDFLEKKCHVLFTFYAKLLIAVLEESSKIDDSLLAKIIPLLASGLKSALPSFRETTLMVICQLVIAVKLTPDVVSSLTKAVLMKFRLYPQESTLPTLIVICQQQVVESLPRKAILKMLRAEQNIWTTLKGYRETTDLTPLLSALWTTLLSIANEESYEEDHKQCLYALRETSYPEDLYASQAAIFLTKLLQYPELRGLDDNKKFGKHVYSMVARFSDQWQKLCEEWTSRDERVLANVVRKYDLEPLMVVHAPTEAKRKRTRRRSGSIRKSFCDSGTADEPQEKNALERAEIMASSSDFVRRLEFVGDPLKKAREWIKKEKWDKVSWAFDEMSSRKSYFSDKVDGDIEKFVLEVIQVAVKNPKCPVIEKACSVLAEVKLRSDFVLELLSPYNAAAPAPKKVKSTIGENLAEAFGNETREEYEKRLCFVVDILNRRRSPVTSVGMFRVLFTLLKESCGEEKLYTIPVTNLLLTMLRTSDKREINPADLEMDFVVEMMRTTYSHRVLRQSLRLLTAAARLSPSTVTSHVMSVFTFMGNGLFRKDNELTLGIIEDTIEGLFRAVCEQDGKTPTTEMHTRLASVTRILAASTHDIPAHRRSRIARAIVRAVNYSNVWIIVGVLVEHFCARWQRSIAEDGKRSLEHDAFDDFAIEICTVLDPVYQFSVVLYLLNFIVRLGGDRLSHRQEAALDQAVFDRSKYSLPKLRHFRFMTMGLVVRVLSNRNLFEKLGVMDDDDLYRALLPVGRRLIISSVELDEFIAVERASAEETEEQQTHRYWVALSGRAETVSDKLRHLLPGTIAATVITDILEDEKADWRIREKALHLANYKLVHDEYFSNGSESSVQRLERMAFVLNKWIVKERSSPEQEVLCQNAAISLRLVAKRLCSNSNTSVFIDTMSKCIDIVSEYKTLDDCLVGNILLLAGELVRYLDVKSTLVSAVPLLTTSLKILDDCIAGEKDLDQKQIQQENISVKRARTRLQSFSKRRTGGQPLLVSVLTCVQRIMDQFAPFVSQFLPEILVNYCRLSGRLSDSMEDSACTVAPVLEKSQTSQTTKNSVAQRLGFIRSSLLKLELRIIPKYFAKAVIDLRHEEKSLICLFSLLADYFEQKNRAAISYIRDTLLKDVFLKGLEFRGAERTVTSSESIINVERSVFKSIMAMAEVLTENTLRSVVNGLVGWAEEGLKPSATDNERSRLITVYSFAKSFYDSFNTLSLPYFGRLLEMSVRILNACNATVLGDPTMLLISSRKGTVEEYEADVLIVHIIDFISNCARHREFLTKDQAEKLIEPLVNELVNIKVNGHENRCRYHLSNALYHLADTHPDLFQVILDKLLLKTRSSKAKIRYRGLIVMEALLDKVGDGVAPHLPTVIPFLSELLEDENRNVEGQCDRVVRLLQSKFGENICEGFM</sequence>
<dbReference type="SUPFAM" id="SSF48371">
    <property type="entry name" value="ARM repeat"/>
    <property type="match status" value="1"/>
</dbReference>
<evidence type="ECO:0000256" key="3">
    <source>
        <dbReference type="ARBA" id="ARBA00022517"/>
    </source>
</evidence>